<feature type="transmembrane region" description="Helical" evidence="2">
    <location>
        <begin position="30"/>
        <end position="51"/>
    </location>
</feature>
<dbReference type="Gene3D" id="1.25.40.10">
    <property type="entry name" value="Tetratricopeptide repeat domain"/>
    <property type="match status" value="2"/>
</dbReference>
<feature type="region of interest" description="Disordered" evidence="1">
    <location>
        <begin position="1"/>
        <end position="20"/>
    </location>
</feature>
<evidence type="ECO:0000256" key="2">
    <source>
        <dbReference type="SAM" id="Phobius"/>
    </source>
</evidence>
<evidence type="ECO:0000256" key="1">
    <source>
        <dbReference type="SAM" id="MobiDB-lite"/>
    </source>
</evidence>
<organism evidence="3">
    <name type="scientific">uncultured Chthoniobacterales bacterium</name>
    <dbReference type="NCBI Taxonomy" id="1836801"/>
    <lineage>
        <taxon>Bacteria</taxon>
        <taxon>Pseudomonadati</taxon>
        <taxon>Verrucomicrobiota</taxon>
        <taxon>Spartobacteria</taxon>
        <taxon>Chthoniobacterales</taxon>
        <taxon>environmental samples</taxon>
    </lineage>
</organism>
<feature type="compositionally biased region" description="Basic residues" evidence="1">
    <location>
        <begin position="8"/>
        <end position="20"/>
    </location>
</feature>
<feature type="region of interest" description="Disordered" evidence="1">
    <location>
        <begin position="589"/>
        <end position="624"/>
    </location>
</feature>
<proteinExistence type="predicted"/>
<keyword evidence="2" id="KW-0812">Transmembrane</keyword>
<dbReference type="SUPFAM" id="SSF48452">
    <property type="entry name" value="TPR-like"/>
    <property type="match status" value="2"/>
</dbReference>
<sequence>MAKDVNRVRRRRRVQSVHGTSRRGISKASIAVYAASLVAGFLIAALLLTYAPRAYGTWRESRLVARANEMLQKQDLDGASAAAQQILQVRPDSVAAFHILADATEKQHRPETVAWRSQIARVLPQSLDAQLNLASAALRFGQLDTARRAVDNVAEPDRDKPAYHVVAGWLAKAQGNEKAVEDHFAAAVAKEPTSDLYQFNLAVLRIRSPEPQKYEEALNILERLRKVQGFRAGSLRALLTDAVQRDELERADILAQELQMHPQVTFADYLLALDFYRKLDLKKFDAVLEKVKPVAARDPGDLARLMDWMNKNGMAADVLKWSDKLPPEQTSTPPPAIAVAEAFAELKNWSRLKRWTRNTGWRDSEFLRLAFQAYSSRQMKQSGSESEFPALWKAAERAAAESPERELHLARLATKWELPAEAEQLWLRVAKHTPLRREALDALYRIYRAGNNTRQLLSIAKQLHESSPRESLLIANYARLALIVAPKTDEAQRKAKEAFDASPGNVRCAVTYAFALYASGRTAQGIEILQKVPRGELEDPHEAVIAAVLYVDDNQIDVAKEFIAAARTGALYPEEKKLLDEVGARTAMATTPLPAPGDGVIEPAAPPSAAPSGSPGATPPPPIF</sequence>
<evidence type="ECO:0000313" key="3">
    <source>
        <dbReference type="EMBL" id="CAA9225025.1"/>
    </source>
</evidence>
<evidence type="ECO:0008006" key="4">
    <source>
        <dbReference type="Google" id="ProtNLM"/>
    </source>
</evidence>
<dbReference type="InterPro" id="IPR011990">
    <property type="entry name" value="TPR-like_helical_dom_sf"/>
</dbReference>
<protein>
    <recommendedName>
        <fullName evidence="4">Tetratricopeptide repeat protein</fullName>
    </recommendedName>
</protein>
<gene>
    <name evidence="3" type="ORF">AVDCRST_MAG42-1376</name>
</gene>
<dbReference type="EMBL" id="CADCTA010000046">
    <property type="protein sequence ID" value="CAA9225025.1"/>
    <property type="molecule type" value="Genomic_DNA"/>
</dbReference>
<keyword evidence="2" id="KW-0472">Membrane</keyword>
<name>A0A6J4HKV8_9BACT</name>
<dbReference type="AlphaFoldDB" id="A0A6J4HKV8"/>
<reference evidence="3" key="1">
    <citation type="submission" date="2020-02" db="EMBL/GenBank/DDBJ databases">
        <authorList>
            <person name="Meier V. D."/>
        </authorList>
    </citation>
    <scope>NUCLEOTIDE SEQUENCE</scope>
    <source>
        <strain evidence="3">AVDCRST_MAG42</strain>
    </source>
</reference>
<accession>A0A6J4HKV8</accession>
<dbReference type="Pfam" id="PF14559">
    <property type="entry name" value="TPR_19"/>
    <property type="match status" value="1"/>
</dbReference>
<keyword evidence="2" id="KW-1133">Transmembrane helix</keyword>